<keyword evidence="6" id="KW-1185">Reference proteome</keyword>
<dbReference type="Pfam" id="PF04828">
    <property type="entry name" value="GFA"/>
    <property type="match status" value="1"/>
</dbReference>
<keyword evidence="2" id="KW-0479">Metal-binding</keyword>
<dbReference type="GO" id="GO:0046872">
    <property type="term" value="F:metal ion binding"/>
    <property type="evidence" value="ECO:0007669"/>
    <property type="project" value="UniProtKB-KW"/>
</dbReference>
<dbReference type="EMBL" id="JAASRM010000001">
    <property type="protein sequence ID" value="NIK89721.1"/>
    <property type="molecule type" value="Genomic_DNA"/>
</dbReference>
<organism evidence="5 6">
    <name type="scientific">Rhizomicrobium palustre</name>
    <dbReference type="NCBI Taxonomy" id="189966"/>
    <lineage>
        <taxon>Bacteria</taxon>
        <taxon>Pseudomonadati</taxon>
        <taxon>Pseudomonadota</taxon>
        <taxon>Alphaproteobacteria</taxon>
        <taxon>Micropepsales</taxon>
        <taxon>Micropepsaceae</taxon>
        <taxon>Rhizomicrobium</taxon>
    </lineage>
</organism>
<dbReference type="SUPFAM" id="SSF51316">
    <property type="entry name" value="Mss4-like"/>
    <property type="match status" value="1"/>
</dbReference>
<feature type="domain" description="CENP-V/GFA" evidence="4">
    <location>
        <begin position="22"/>
        <end position="134"/>
    </location>
</feature>
<evidence type="ECO:0000313" key="5">
    <source>
        <dbReference type="EMBL" id="NIK89721.1"/>
    </source>
</evidence>
<comment type="caution">
    <text evidence="5">The sequence shown here is derived from an EMBL/GenBank/DDBJ whole genome shotgun (WGS) entry which is preliminary data.</text>
</comment>
<keyword evidence="3" id="KW-0862">Zinc</keyword>
<dbReference type="PANTHER" id="PTHR28620:SF1">
    <property type="entry name" value="CENP-V_GFA DOMAIN-CONTAINING PROTEIN"/>
    <property type="match status" value="1"/>
</dbReference>
<dbReference type="GO" id="GO:0016846">
    <property type="term" value="F:carbon-sulfur lyase activity"/>
    <property type="evidence" value="ECO:0007669"/>
    <property type="project" value="InterPro"/>
</dbReference>
<evidence type="ECO:0000256" key="3">
    <source>
        <dbReference type="ARBA" id="ARBA00022833"/>
    </source>
</evidence>
<dbReference type="InterPro" id="IPR006913">
    <property type="entry name" value="CENP-V/GFA"/>
</dbReference>
<evidence type="ECO:0000256" key="2">
    <source>
        <dbReference type="ARBA" id="ARBA00022723"/>
    </source>
</evidence>
<accession>A0A846N367</accession>
<name>A0A846N367_9PROT</name>
<protein>
    <recommendedName>
        <fullName evidence="4">CENP-V/GFA domain-containing protein</fullName>
    </recommendedName>
</protein>
<sequence>MTNKDSGMDVEPAIVKPAMSWHRGGCHCGAVSFDVLVPAEVIIDDCNCSICSMSGFLHLIVPKDRFRLLSGQDKLTNYRFNTGTAQHMFCSVCGIKSFYIPRSHPDGVSVNFRCLDKKGFTKVTVNSFDGKHWEENAAKLMPLEAR</sequence>
<gene>
    <name evidence="5" type="ORF">FHS83_003039</name>
</gene>
<evidence type="ECO:0000313" key="6">
    <source>
        <dbReference type="Proteomes" id="UP000570514"/>
    </source>
</evidence>
<dbReference type="Proteomes" id="UP000570514">
    <property type="component" value="Unassembled WGS sequence"/>
</dbReference>
<reference evidence="5 6" key="1">
    <citation type="submission" date="2020-03" db="EMBL/GenBank/DDBJ databases">
        <title>Genomic Encyclopedia of Type Strains, Phase IV (KMG-IV): sequencing the most valuable type-strain genomes for metagenomic binning, comparative biology and taxonomic classification.</title>
        <authorList>
            <person name="Goeker M."/>
        </authorList>
    </citation>
    <scope>NUCLEOTIDE SEQUENCE [LARGE SCALE GENOMIC DNA]</scope>
    <source>
        <strain evidence="5 6">DSM 19867</strain>
    </source>
</reference>
<comment type="similarity">
    <text evidence="1">Belongs to the Gfa family.</text>
</comment>
<dbReference type="Gene3D" id="2.170.150.70">
    <property type="match status" value="1"/>
</dbReference>
<evidence type="ECO:0000256" key="1">
    <source>
        <dbReference type="ARBA" id="ARBA00005495"/>
    </source>
</evidence>
<proteinExistence type="inferred from homology"/>
<dbReference type="InterPro" id="IPR052355">
    <property type="entry name" value="CENP-V-like"/>
</dbReference>
<dbReference type="PANTHER" id="PTHR28620">
    <property type="entry name" value="CENTROMERE PROTEIN V"/>
    <property type="match status" value="1"/>
</dbReference>
<dbReference type="AlphaFoldDB" id="A0A846N367"/>
<evidence type="ECO:0000259" key="4">
    <source>
        <dbReference type="PROSITE" id="PS51891"/>
    </source>
</evidence>
<dbReference type="InterPro" id="IPR011057">
    <property type="entry name" value="Mss4-like_sf"/>
</dbReference>
<dbReference type="PROSITE" id="PS51891">
    <property type="entry name" value="CENP_V_GFA"/>
    <property type="match status" value="1"/>
</dbReference>